<dbReference type="PANTHER" id="PTHR43135">
    <property type="entry name" value="ALPHA-D-RIBOSE 1-METHYLPHOSPHONATE 5-TRIPHOSPHATE DIPHOSPHATASE"/>
    <property type="match status" value="1"/>
</dbReference>
<sequence length="488" mass="50175">MAAARASPGAPSARGARHGASCSPRTTSGLREVDARSPRPVRSAARTSRSATRRLSTERGPLSDPGRNRSGEWPGRVMPQGAPRRDRDHMQAVRAAHAFDGARFLPGGATVLHESGRIVGVVTGAADLPDGVEVTEHAGTVLPGLVDGHTHLVADGTIGGLERAGALSDAEIDTVIASSLRAHAVAGVTTVRDLGDRGFRTLASRERPGLPRVVASGPPLTIPGGHCHFLGGVVDGDLRAVVAEHAGRGVDVVKVMASGGFATPGTDQLGTQFTVAELTGLVDAAHDAGLPVVAHAHSLAAMQNALAAGVDGIEHFTGLTSQGPRIDDDLLDEVARQGVYVGLTMGNDRSLHALMPEPPPALAALMARLGVGSFDELYASRMRDLSRLREHGVAVVSGVDSGMAPPKQHGNVWRTVGEMVESGYPVAEALAAATSVAAEACGLAAETGRLAEGYAADLLVVDGDLAEDPSLLGRPRHVLVRGTPVDLA</sequence>
<keyword evidence="3" id="KW-0378">Hydrolase</keyword>
<feature type="compositionally biased region" description="Low complexity" evidence="1">
    <location>
        <begin position="38"/>
        <end position="54"/>
    </location>
</feature>
<dbReference type="InterPro" id="IPR011059">
    <property type="entry name" value="Metal-dep_hydrolase_composite"/>
</dbReference>
<dbReference type="AlphaFoldDB" id="A0A4Q5J880"/>
<dbReference type="EMBL" id="SDPU01000013">
    <property type="protein sequence ID" value="RYU13865.1"/>
    <property type="molecule type" value="Genomic_DNA"/>
</dbReference>
<reference evidence="3 4" key="1">
    <citation type="submission" date="2019-01" db="EMBL/GenBank/DDBJ databases">
        <title>Nocardioides guangzhouensis sp. nov., an actinobacterium isolated from soil.</title>
        <authorList>
            <person name="Fu Y."/>
            <person name="Cai Y."/>
            <person name="Lin Z."/>
            <person name="Chen P."/>
        </authorList>
    </citation>
    <scope>NUCLEOTIDE SEQUENCE [LARGE SCALE GENOMIC DNA]</scope>
    <source>
        <strain evidence="3 4">NBRC 105384</strain>
    </source>
</reference>
<dbReference type="Proteomes" id="UP000291189">
    <property type="component" value="Unassembled WGS sequence"/>
</dbReference>
<dbReference type="InterPro" id="IPR051781">
    <property type="entry name" value="Metallo-dep_Hydrolase"/>
</dbReference>
<accession>A0A4Q5J880</accession>
<dbReference type="SUPFAM" id="SSF51556">
    <property type="entry name" value="Metallo-dependent hydrolases"/>
    <property type="match status" value="1"/>
</dbReference>
<feature type="domain" description="Amidohydrolase-related" evidence="2">
    <location>
        <begin position="140"/>
        <end position="483"/>
    </location>
</feature>
<feature type="region of interest" description="Disordered" evidence="1">
    <location>
        <begin position="1"/>
        <end position="89"/>
    </location>
</feature>
<dbReference type="SUPFAM" id="SSF51338">
    <property type="entry name" value="Composite domain of metallo-dependent hydrolases"/>
    <property type="match status" value="1"/>
</dbReference>
<organism evidence="3 4">
    <name type="scientific">Nocardioides iriomotensis</name>
    <dbReference type="NCBI Taxonomy" id="715784"/>
    <lineage>
        <taxon>Bacteria</taxon>
        <taxon>Bacillati</taxon>
        <taxon>Actinomycetota</taxon>
        <taxon>Actinomycetes</taxon>
        <taxon>Propionibacteriales</taxon>
        <taxon>Nocardioidaceae</taxon>
        <taxon>Nocardioides</taxon>
    </lineage>
</organism>
<dbReference type="Gene3D" id="3.20.20.140">
    <property type="entry name" value="Metal-dependent hydrolases"/>
    <property type="match status" value="1"/>
</dbReference>
<proteinExistence type="predicted"/>
<evidence type="ECO:0000256" key="1">
    <source>
        <dbReference type="SAM" id="MobiDB-lite"/>
    </source>
</evidence>
<evidence type="ECO:0000313" key="4">
    <source>
        <dbReference type="Proteomes" id="UP000291189"/>
    </source>
</evidence>
<gene>
    <name evidence="3" type="ORF">ETU37_04890</name>
</gene>
<dbReference type="Pfam" id="PF01979">
    <property type="entry name" value="Amidohydro_1"/>
    <property type="match status" value="1"/>
</dbReference>
<keyword evidence="4" id="KW-1185">Reference proteome</keyword>
<evidence type="ECO:0000259" key="2">
    <source>
        <dbReference type="Pfam" id="PF01979"/>
    </source>
</evidence>
<feature type="compositionally biased region" description="Low complexity" evidence="1">
    <location>
        <begin position="1"/>
        <end position="14"/>
    </location>
</feature>
<dbReference type="GO" id="GO:0016810">
    <property type="term" value="F:hydrolase activity, acting on carbon-nitrogen (but not peptide) bonds"/>
    <property type="evidence" value="ECO:0007669"/>
    <property type="project" value="InterPro"/>
</dbReference>
<dbReference type="InterPro" id="IPR032466">
    <property type="entry name" value="Metal_Hydrolase"/>
</dbReference>
<name>A0A4Q5J880_9ACTN</name>
<comment type="caution">
    <text evidence="3">The sequence shown here is derived from an EMBL/GenBank/DDBJ whole genome shotgun (WGS) entry which is preliminary data.</text>
</comment>
<dbReference type="PANTHER" id="PTHR43135:SF3">
    <property type="entry name" value="ALPHA-D-RIBOSE 1-METHYLPHOSPHONATE 5-TRIPHOSPHATE DIPHOSPHATASE"/>
    <property type="match status" value="1"/>
</dbReference>
<dbReference type="OrthoDB" id="3514520at2"/>
<dbReference type="Gene3D" id="2.30.40.10">
    <property type="entry name" value="Urease, subunit C, domain 1"/>
    <property type="match status" value="1"/>
</dbReference>
<dbReference type="InterPro" id="IPR006680">
    <property type="entry name" value="Amidohydro-rel"/>
</dbReference>
<protein>
    <submittedName>
        <fullName evidence="3">Amidohydrolase family protein</fullName>
    </submittedName>
</protein>
<evidence type="ECO:0000313" key="3">
    <source>
        <dbReference type="EMBL" id="RYU13865.1"/>
    </source>
</evidence>